<keyword evidence="11" id="KW-0496">Mitochondrion</keyword>
<dbReference type="InterPro" id="IPR050156">
    <property type="entry name" value="TC-AMP_synthase_SUA5"/>
</dbReference>
<gene>
    <name evidence="18" type="ORF">Mgra_00000030</name>
</gene>
<feature type="domain" description="YrdC-like" evidence="17">
    <location>
        <begin position="46"/>
        <end position="231"/>
    </location>
</feature>
<evidence type="ECO:0000313" key="19">
    <source>
        <dbReference type="Proteomes" id="UP000605970"/>
    </source>
</evidence>
<evidence type="ECO:0000256" key="7">
    <source>
        <dbReference type="ARBA" id="ARBA00022475"/>
    </source>
</evidence>
<dbReference type="OrthoDB" id="3648309at2759"/>
<dbReference type="EMBL" id="JABEBT010000001">
    <property type="protein sequence ID" value="KAF7640203.1"/>
    <property type="molecule type" value="Genomic_DNA"/>
</dbReference>
<feature type="region of interest" description="Disordered" evidence="16">
    <location>
        <begin position="258"/>
        <end position="284"/>
    </location>
</feature>
<comment type="subcellular location">
    <subcellularLocation>
        <location evidence="2">Cell membrane</location>
        <topology evidence="2">Peripheral membrane protein</topology>
    </subcellularLocation>
    <subcellularLocation>
        <location evidence="3">Cytoplasm</location>
    </subcellularLocation>
    <subcellularLocation>
        <location evidence="1">Mitochondrion</location>
    </subcellularLocation>
</comment>
<evidence type="ECO:0000256" key="13">
    <source>
        <dbReference type="ARBA" id="ARBA00048366"/>
    </source>
</evidence>
<evidence type="ECO:0000313" key="18">
    <source>
        <dbReference type="EMBL" id="KAF7640203.1"/>
    </source>
</evidence>
<dbReference type="GO" id="GO:0006450">
    <property type="term" value="P:regulation of translational fidelity"/>
    <property type="evidence" value="ECO:0007669"/>
    <property type="project" value="TreeGrafter"/>
</dbReference>
<name>A0A8T0A5L4_9BILA</name>
<dbReference type="AlphaFoldDB" id="A0A8T0A5L4"/>
<dbReference type="PANTHER" id="PTHR17490">
    <property type="entry name" value="SUA5"/>
    <property type="match status" value="1"/>
</dbReference>
<dbReference type="GO" id="GO:0005739">
    <property type="term" value="C:mitochondrion"/>
    <property type="evidence" value="ECO:0007669"/>
    <property type="project" value="UniProtKB-SubCell"/>
</dbReference>
<evidence type="ECO:0000256" key="6">
    <source>
        <dbReference type="ARBA" id="ARBA00015492"/>
    </source>
</evidence>
<dbReference type="PANTHER" id="PTHR17490:SF10">
    <property type="entry name" value="THREONYLCARBAMOYL-AMP SYNTHASE"/>
    <property type="match status" value="1"/>
</dbReference>
<evidence type="ECO:0000256" key="1">
    <source>
        <dbReference type="ARBA" id="ARBA00004173"/>
    </source>
</evidence>
<organism evidence="18 19">
    <name type="scientific">Meloidogyne graminicola</name>
    <dbReference type="NCBI Taxonomy" id="189291"/>
    <lineage>
        <taxon>Eukaryota</taxon>
        <taxon>Metazoa</taxon>
        <taxon>Ecdysozoa</taxon>
        <taxon>Nematoda</taxon>
        <taxon>Chromadorea</taxon>
        <taxon>Rhabditida</taxon>
        <taxon>Tylenchina</taxon>
        <taxon>Tylenchomorpha</taxon>
        <taxon>Tylenchoidea</taxon>
        <taxon>Meloidogynidae</taxon>
        <taxon>Meloidogyninae</taxon>
        <taxon>Meloidogyne</taxon>
    </lineage>
</organism>
<dbReference type="GO" id="GO:0005886">
    <property type="term" value="C:plasma membrane"/>
    <property type="evidence" value="ECO:0007669"/>
    <property type="project" value="UniProtKB-SubCell"/>
</dbReference>
<comment type="similarity">
    <text evidence="4">Belongs to the SUA5 family.</text>
</comment>
<comment type="subunit">
    <text evidence="15">Interacts with RSC1A1.</text>
</comment>
<keyword evidence="9" id="KW-0808">Transferase</keyword>
<keyword evidence="12" id="KW-0472">Membrane</keyword>
<dbReference type="Gene3D" id="3.90.870.10">
    <property type="entry name" value="DHBP synthase"/>
    <property type="match status" value="1"/>
</dbReference>
<evidence type="ECO:0000256" key="8">
    <source>
        <dbReference type="ARBA" id="ARBA00022490"/>
    </source>
</evidence>
<reference evidence="18" key="1">
    <citation type="journal article" date="2020" name="Ecol. Evol.">
        <title>Genome structure and content of the rice root-knot nematode (Meloidogyne graminicola).</title>
        <authorList>
            <person name="Phan N.T."/>
            <person name="Danchin E.G.J."/>
            <person name="Klopp C."/>
            <person name="Perfus-Barbeoch L."/>
            <person name="Kozlowski D.K."/>
            <person name="Koutsovoulos G.D."/>
            <person name="Lopez-Roques C."/>
            <person name="Bouchez O."/>
            <person name="Zahm M."/>
            <person name="Besnard G."/>
            <person name="Bellafiore S."/>
        </authorList>
    </citation>
    <scope>NUCLEOTIDE SEQUENCE</scope>
    <source>
        <strain evidence="18">VN-18</strain>
    </source>
</reference>
<dbReference type="GO" id="GO:0061710">
    <property type="term" value="F:L-threonylcarbamoyladenylate synthase"/>
    <property type="evidence" value="ECO:0007669"/>
    <property type="project" value="UniProtKB-EC"/>
</dbReference>
<evidence type="ECO:0000259" key="17">
    <source>
        <dbReference type="PROSITE" id="PS51163"/>
    </source>
</evidence>
<keyword evidence="19" id="KW-1185">Reference proteome</keyword>
<comment type="catalytic activity">
    <reaction evidence="13">
        <text>L-threonine + hydrogencarbonate + ATP = L-threonylcarbamoyladenylate + diphosphate + H2O</text>
        <dbReference type="Rhea" id="RHEA:36407"/>
        <dbReference type="ChEBI" id="CHEBI:15377"/>
        <dbReference type="ChEBI" id="CHEBI:17544"/>
        <dbReference type="ChEBI" id="CHEBI:30616"/>
        <dbReference type="ChEBI" id="CHEBI:33019"/>
        <dbReference type="ChEBI" id="CHEBI:57926"/>
        <dbReference type="ChEBI" id="CHEBI:73682"/>
        <dbReference type="EC" id="2.7.7.87"/>
    </reaction>
</comment>
<dbReference type="SUPFAM" id="SSF55821">
    <property type="entry name" value="YrdC/RibB"/>
    <property type="match status" value="1"/>
</dbReference>
<comment type="caution">
    <text evidence="18">The sequence shown here is derived from an EMBL/GenBank/DDBJ whole genome shotgun (WGS) entry which is preliminary data.</text>
</comment>
<dbReference type="InterPro" id="IPR006070">
    <property type="entry name" value="Sua5-like_dom"/>
</dbReference>
<evidence type="ECO:0000256" key="15">
    <source>
        <dbReference type="ARBA" id="ARBA00063146"/>
    </source>
</evidence>
<comment type="function">
    <text evidence="14">Cytoplasmic and mitochondrial threonylcarbamoyl-AMP synthase required for the formation of a threonylcarbamoyl group on adenosine at position 37 (t(6)A37) in tRNAs that read codons beginning with adenine. Catalyzes the conversion of L-threonine, HCO(3)(-)/CO(2) and ATP to give threonylcarbamoyl-AMP (TC-AMP) as the acyladenylate intermediate, with the release of diphosphate. Participates in t(6)A37 formation in cytoplasmic and mitochondrial tRNAs. May regulate the activity of some transporters.</text>
</comment>
<dbReference type="Proteomes" id="UP000605970">
    <property type="component" value="Unassembled WGS sequence"/>
</dbReference>
<dbReference type="GO" id="GO:0003725">
    <property type="term" value="F:double-stranded RNA binding"/>
    <property type="evidence" value="ECO:0007669"/>
    <property type="project" value="InterPro"/>
</dbReference>
<dbReference type="FunFam" id="3.90.870.10:FF:000007">
    <property type="entry name" value="YrdC N6-threonylcarbamoyltransferase domain containing"/>
    <property type="match status" value="1"/>
</dbReference>
<keyword evidence="10" id="KW-0809">Transit peptide</keyword>
<keyword evidence="7" id="KW-1003">Cell membrane</keyword>
<evidence type="ECO:0000256" key="10">
    <source>
        <dbReference type="ARBA" id="ARBA00022946"/>
    </source>
</evidence>
<accession>A0A8T0A5L4</accession>
<evidence type="ECO:0000256" key="4">
    <source>
        <dbReference type="ARBA" id="ARBA00007663"/>
    </source>
</evidence>
<sequence>MLKRSLQYFVDLRGIYKLEKLRLRRKRMGTGSNIVKLNPLDNAAWFKAVQDAVKCLKSGGIIAVPTDTLYGLCTLIENSDRLYKLKKRPNGKPLGIFINDGEDVFSYAERSVPNGLVKSLFPGPVTLIFNRSEKLPSNFNCGTQSVGFRIPQARFVRDICRFLPYRLIAQTSANVSGTDLNPICIEDFQELWDEIDMIIDGGTILENNMSRLGSTVVDLSLPGHAEQETINTLHEYGLKSVDEIQREKIEAKDKIKPMIENEEERNNEIEEMSTDRPERLVGNN</sequence>
<evidence type="ECO:0000256" key="2">
    <source>
        <dbReference type="ARBA" id="ARBA00004202"/>
    </source>
</evidence>
<dbReference type="EC" id="2.7.7.87" evidence="5"/>
<dbReference type="PROSITE" id="PS51163">
    <property type="entry name" value="YRDC"/>
    <property type="match status" value="1"/>
</dbReference>
<evidence type="ECO:0000256" key="3">
    <source>
        <dbReference type="ARBA" id="ARBA00004496"/>
    </source>
</evidence>
<dbReference type="InterPro" id="IPR017945">
    <property type="entry name" value="DHBP_synth_RibB-like_a/b_dom"/>
</dbReference>
<proteinExistence type="inferred from homology"/>
<evidence type="ECO:0000256" key="12">
    <source>
        <dbReference type="ARBA" id="ARBA00023136"/>
    </source>
</evidence>
<evidence type="ECO:0000256" key="11">
    <source>
        <dbReference type="ARBA" id="ARBA00023128"/>
    </source>
</evidence>
<dbReference type="Pfam" id="PF01300">
    <property type="entry name" value="Sua5_yciO_yrdC"/>
    <property type="match status" value="1"/>
</dbReference>
<dbReference type="GO" id="GO:0000049">
    <property type="term" value="F:tRNA binding"/>
    <property type="evidence" value="ECO:0007669"/>
    <property type="project" value="TreeGrafter"/>
</dbReference>
<evidence type="ECO:0000256" key="9">
    <source>
        <dbReference type="ARBA" id="ARBA00022679"/>
    </source>
</evidence>
<evidence type="ECO:0000256" key="16">
    <source>
        <dbReference type="SAM" id="MobiDB-lite"/>
    </source>
</evidence>
<evidence type="ECO:0000256" key="5">
    <source>
        <dbReference type="ARBA" id="ARBA00012584"/>
    </source>
</evidence>
<protein>
    <recommendedName>
        <fullName evidence="6">Threonylcarbamoyl-AMP synthase</fullName>
        <ecNumber evidence="5">2.7.7.87</ecNumber>
    </recommendedName>
</protein>
<keyword evidence="8" id="KW-0963">Cytoplasm</keyword>
<evidence type="ECO:0000256" key="14">
    <source>
        <dbReference type="ARBA" id="ARBA00058524"/>
    </source>
</evidence>